<evidence type="ECO:0000256" key="8">
    <source>
        <dbReference type="ARBA" id="ARBA00035585"/>
    </source>
</evidence>
<keyword evidence="2 10" id="KW-1003">Cell membrane</keyword>
<keyword evidence="10" id="KW-0915">Sodium</keyword>
<evidence type="ECO:0000256" key="9">
    <source>
        <dbReference type="ARBA" id="ARBA00049940"/>
    </source>
</evidence>
<protein>
    <recommendedName>
        <fullName evidence="10">Fluoride-specific ion channel FluC</fullName>
    </recommendedName>
</protein>
<dbReference type="GO" id="GO:0062054">
    <property type="term" value="F:fluoride channel activity"/>
    <property type="evidence" value="ECO:0007669"/>
    <property type="project" value="UniProtKB-UniRule"/>
</dbReference>
<evidence type="ECO:0000256" key="10">
    <source>
        <dbReference type="HAMAP-Rule" id="MF_00454"/>
    </source>
</evidence>
<feature type="transmembrane region" description="Helical" evidence="10">
    <location>
        <begin position="34"/>
        <end position="52"/>
    </location>
</feature>
<feature type="transmembrane region" description="Helical" evidence="10">
    <location>
        <begin position="64"/>
        <end position="84"/>
    </location>
</feature>
<dbReference type="GO" id="GO:0140114">
    <property type="term" value="P:cellular detoxification of fluoride"/>
    <property type="evidence" value="ECO:0007669"/>
    <property type="project" value="UniProtKB-UniRule"/>
</dbReference>
<comment type="caution">
    <text evidence="12">The sequence shown here is derived from an EMBL/GenBank/DDBJ whole genome shotgun (WGS) entry which is preliminary data.</text>
</comment>
<feature type="binding site" evidence="10">
    <location>
        <position position="107"/>
    </location>
    <ligand>
        <name>Na(+)</name>
        <dbReference type="ChEBI" id="CHEBI:29101"/>
        <note>structural</note>
    </ligand>
</feature>
<keyword evidence="6 10" id="KW-0407">Ion channel</keyword>
<organism evidence="12 13">
    <name type="scientific">Arthrobacter psychrochitiniphilus</name>
    <dbReference type="NCBI Taxonomy" id="291045"/>
    <lineage>
        <taxon>Bacteria</taxon>
        <taxon>Bacillati</taxon>
        <taxon>Actinomycetota</taxon>
        <taxon>Actinomycetes</taxon>
        <taxon>Micrococcales</taxon>
        <taxon>Micrococcaceae</taxon>
        <taxon>Arthrobacter</taxon>
    </lineage>
</organism>
<dbReference type="GO" id="GO:0005886">
    <property type="term" value="C:plasma membrane"/>
    <property type="evidence" value="ECO:0007669"/>
    <property type="project" value="UniProtKB-SubCell"/>
</dbReference>
<keyword evidence="10" id="KW-0479">Metal-binding</keyword>
<reference evidence="12 13" key="1">
    <citation type="submission" date="2018-05" db="EMBL/GenBank/DDBJ databases">
        <title>Genetic diversity of glacier-inhabiting Cryobacterium bacteria in China and description of Cryobacterium mengkeensis sp. nov. and Arthrobacter glacialis sp. nov.</title>
        <authorList>
            <person name="Liu Q."/>
            <person name="Xin Y.-H."/>
        </authorList>
    </citation>
    <scope>NUCLEOTIDE SEQUENCE [LARGE SCALE GENOMIC DNA]</scope>
    <source>
        <strain evidence="12 13">GP3</strain>
    </source>
</reference>
<evidence type="ECO:0000256" key="3">
    <source>
        <dbReference type="ARBA" id="ARBA00022692"/>
    </source>
</evidence>
<comment type="function">
    <text evidence="9 10">Fluoride-specific ion channel. Important for reducing fluoride concentration in the cell, thus reducing its toxicity.</text>
</comment>
<evidence type="ECO:0000313" key="13">
    <source>
        <dbReference type="Proteomes" id="UP000246303"/>
    </source>
</evidence>
<dbReference type="Pfam" id="PF02537">
    <property type="entry name" value="CRCB"/>
    <property type="match status" value="1"/>
</dbReference>
<proteinExistence type="inferred from homology"/>
<evidence type="ECO:0000256" key="2">
    <source>
        <dbReference type="ARBA" id="ARBA00022475"/>
    </source>
</evidence>
<keyword evidence="13" id="KW-1185">Reference proteome</keyword>
<dbReference type="AlphaFoldDB" id="A0A2V3DRD7"/>
<dbReference type="Proteomes" id="UP000246303">
    <property type="component" value="Unassembled WGS sequence"/>
</dbReference>
<dbReference type="HAMAP" id="MF_00454">
    <property type="entry name" value="FluC"/>
    <property type="match status" value="1"/>
</dbReference>
<keyword evidence="10" id="KW-0813">Transport</keyword>
<evidence type="ECO:0000256" key="5">
    <source>
        <dbReference type="ARBA" id="ARBA00023136"/>
    </source>
</evidence>
<sequence>MEPESLPGMDSLPVDSDVDTPGPRHRSIHLHPGFVVLVMLGGCFGALARYGLSITLPVPGGWPLPTLLINVCGAFALGALLEGLSRRGPDLGWSRFVRLLVGTGFMGAFTTYSTLAVDAMHLFDADRPVAALTYVALSIVGGVAAALFGIWVGAKYHRFVAARNRRVLAITGKESK</sequence>
<dbReference type="PANTHER" id="PTHR28259">
    <property type="entry name" value="FLUORIDE EXPORT PROTEIN 1-RELATED"/>
    <property type="match status" value="1"/>
</dbReference>
<gene>
    <name evidence="10" type="primary">fluC</name>
    <name evidence="10" type="synonym">crcB</name>
    <name evidence="12" type="ORF">CVS29_13850</name>
</gene>
<evidence type="ECO:0000256" key="4">
    <source>
        <dbReference type="ARBA" id="ARBA00022989"/>
    </source>
</evidence>
<keyword evidence="4 10" id="KW-1133">Transmembrane helix</keyword>
<comment type="subcellular location">
    <subcellularLocation>
        <location evidence="1 10">Cell membrane</location>
        <topology evidence="1 10">Multi-pass membrane protein</topology>
    </subcellularLocation>
</comment>
<dbReference type="InterPro" id="IPR003691">
    <property type="entry name" value="FluC"/>
</dbReference>
<evidence type="ECO:0000256" key="11">
    <source>
        <dbReference type="SAM" id="MobiDB-lite"/>
    </source>
</evidence>
<comment type="similarity">
    <text evidence="7 10">Belongs to the fluoride channel Fluc/FEX (TC 1.A.43) family.</text>
</comment>
<dbReference type="GO" id="GO:0046872">
    <property type="term" value="F:metal ion binding"/>
    <property type="evidence" value="ECO:0007669"/>
    <property type="project" value="UniProtKB-KW"/>
</dbReference>
<evidence type="ECO:0000256" key="1">
    <source>
        <dbReference type="ARBA" id="ARBA00004651"/>
    </source>
</evidence>
<feature type="binding site" evidence="10">
    <location>
        <position position="110"/>
    </location>
    <ligand>
        <name>Na(+)</name>
        <dbReference type="ChEBI" id="CHEBI:29101"/>
        <note>structural</note>
    </ligand>
</feature>
<evidence type="ECO:0000313" key="12">
    <source>
        <dbReference type="EMBL" id="PXA64704.1"/>
    </source>
</evidence>
<dbReference type="PANTHER" id="PTHR28259:SF1">
    <property type="entry name" value="FLUORIDE EXPORT PROTEIN 1-RELATED"/>
    <property type="match status" value="1"/>
</dbReference>
<evidence type="ECO:0000256" key="6">
    <source>
        <dbReference type="ARBA" id="ARBA00023303"/>
    </source>
</evidence>
<dbReference type="OrthoDB" id="4408652at2"/>
<comment type="catalytic activity">
    <reaction evidence="8">
        <text>fluoride(in) = fluoride(out)</text>
        <dbReference type="Rhea" id="RHEA:76159"/>
        <dbReference type="ChEBI" id="CHEBI:17051"/>
    </reaction>
    <physiologicalReaction direction="left-to-right" evidence="8">
        <dbReference type="Rhea" id="RHEA:76160"/>
    </physiologicalReaction>
</comment>
<name>A0A2V3DRD7_9MICC</name>
<keyword evidence="10" id="KW-0406">Ion transport</keyword>
<feature type="transmembrane region" description="Helical" evidence="10">
    <location>
        <begin position="96"/>
        <end position="117"/>
    </location>
</feature>
<feature type="transmembrane region" description="Helical" evidence="10">
    <location>
        <begin position="129"/>
        <end position="154"/>
    </location>
</feature>
<keyword evidence="3 10" id="KW-0812">Transmembrane</keyword>
<keyword evidence="5 10" id="KW-0472">Membrane</keyword>
<evidence type="ECO:0000256" key="7">
    <source>
        <dbReference type="ARBA" id="ARBA00035120"/>
    </source>
</evidence>
<comment type="activity regulation">
    <text evidence="10">Na(+) is not transported, but it plays an essential structural role and its presence is essential for fluoride channel function.</text>
</comment>
<dbReference type="EMBL" id="QHLZ01000009">
    <property type="protein sequence ID" value="PXA64704.1"/>
    <property type="molecule type" value="Genomic_DNA"/>
</dbReference>
<accession>A0A2V3DRD7</accession>
<feature type="region of interest" description="Disordered" evidence="11">
    <location>
        <begin position="1"/>
        <end position="20"/>
    </location>
</feature>